<dbReference type="InterPro" id="IPR058917">
    <property type="entry name" value="RESC6_dom"/>
</dbReference>
<dbReference type="GO" id="GO:0003723">
    <property type="term" value="F:RNA binding"/>
    <property type="evidence" value="ECO:0007669"/>
    <property type="project" value="InterPro"/>
</dbReference>
<evidence type="ECO:0000313" key="5">
    <source>
        <dbReference type="EMBL" id="CAL4761504.1"/>
    </source>
</evidence>
<dbReference type="AlphaFoldDB" id="A0A9P1BIU0"/>
<dbReference type="EMBL" id="CAMXCT020000121">
    <property type="protein sequence ID" value="CAL1127567.1"/>
    <property type="molecule type" value="Genomic_DNA"/>
</dbReference>
<dbReference type="Pfam" id="PF00849">
    <property type="entry name" value="PseudoU_synth_2"/>
    <property type="match status" value="1"/>
</dbReference>
<proteinExistence type="inferred from homology"/>
<dbReference type="EMBL" id="CAMXCT010000121">
    <property type="protein sequence ID" value="CAI3974192.1"/>
    <property type="molecule type" value="Genomic_DNA"/>
</dbReference>
<evidence type="ECO:0000313" key="4">
    <source>
        <dbReference type="EMBL" id="CAI3974192.1"/>
    </source>
</evidence>
<accession>A0A9P1BIU0</accession>
<evidence type="ECO:0000259" key="2">
    <source>
        <dbReference type="Pfam" id="PF00849"/>
    </source>
</evidence>
<dbReference type="PANTHER" id="PTHR21600:SF87">
    <property type="entry name" value="RNA PSEUDOURIDYLATE SYNTHASE DOMAIN-CONTAINING PROTEIN 1"/>
    <property type="match status" value="1"/>
</dbReference>
<sequence length="822" mass="91693">MGPKGRIGGKAKIEIIVRPQHPCKHPVAVSLWSCAKAANLEANPDILHNCWQEQHVFSKNDLQCAIWAVSTLRSSQAPLLQNLVHSFVRRSRGATVVPGLGNVFWALSWSGCLKNAMASIPDLESQASESLTWLGARDLAGIAWACAISQCGNHSLMEAVAEVCGLRISQLPPRYLSNVFWAFAKSLIRWPGSNAACFWAVVTQQLSEFRPEEMAAVAWAAARTQTSISSTAVQPFHRQVMIFSYHGELGPREFANLLWSLARLSSLQKSACAELFQGMSTRHNELQSQHIASLVWTLASIRHWCSPFLEMATDSICSRSSNFGHTELVGIAVSFAKLSCTQNSGVLLHCAREFHSNELTSQSFANLMWAFATVSQTGVIDKHRLQKVTANINQLFNNCTSQELSTTAWAFVKLNIATKPVMQIFASRACEIIDSFNAQNVANFSWALALELLSDLEVWRELRKFVAERMAEFKSQELASLCWSFAVVRNQFDCLLVAEAVCSQPNDAIPSILGVTWALNHLEVSDVRTKAALLRHGQKLDAAHGTQLPRSTLAVAQRSKQTMKNAAAVSPHISLELFDRLVVSKPSGWEVEEGQRKDKGRCLPSLSCYLRDSEHAVSSPIFHDASHHYGFIHRLDVPGSGLVLAAKSYSAFYDLQFQLMSGQLRREYISLCHGWLCQKQVDRSIRTQRGLPSRVSTGGRPSVTQLTRIACCFRRTTGQTFTLILVRIFTGRTHQIRAHTAHLGHPTVSDGKYSSASTFQEDCQWCPRNFLHRHRVGFFNHHGQYVQVTEDLPSDLQRVLLELEPRADGWSREAWENFVKSS</sequence>
<reference evidence="5 6" key="2">
    <citation type="submission" date="2024-05" db="EMBL/GenBank/DDBJ databases">
        <authorList>
            <person name="Chen Y."/>
            <person name="Shah S."/>
            <person name="Dougan E. K."/>
            <person name="Thang M."/>
            <person name="Chan C."/>
        </authorList>
    </citation>
    <scope>NUCLEOTIDE SEQUENCE [LARGE SCALE GENOMIC DNA]</scope>
</reference>
<dbReference type="CDD" id="cd02869">
    <property type="entry name" value="PseudoU_synth_RluA_like"/>
    <property type="match status" value="1"/>
</dbReference>
<dbReference type="SUPFAM" id="SSF55120">
    <property type="entry name" value="Pseudouridine synthase"/>
    <property type="match status" value="1"/>
</dbReference>
<organism evidence="4">
    <name type="scientific">Cladocopium goreaui</name>
    <dbReference type="NCBI Taxonomy" id="2562237"/>
    <lineage>
        <taxon>Eukaryota</taxon>
        <taxon>Sar</taxon>
        <taxon>Alveolata</taxon>
        <taxon>Dinophyceae</taxon>
        <taxon>Suessiales</taxon>
        <taxon>Symbiodiniaceae</taxon>
        <taxon>Cladocopium</taxon>
    </lineage>
</organism>
<dbReference type="EMBL" id="CAMXCT030000121">
    <property type="protein sequence ID" value="CAL4761504.1"/>
    <property type="molecule type" value="Genomic_DNA"/>
</dbReference>
<feature type="domain" description="RNA-editing substrate-binding complex 6 protein" evidence="3">
    <location>
        <begin position="210"/>
        <end position="498"/>
    </location>
</feature>
<comment type="caution">
    <text evidence="4">The sequence shown here is derived from an EMBL/GenBank/DDBJ whole genome shotgun (WGS) entry which is preliminary data.</text>
</comment>
<evidence type="ECO:0000259" key="3">
    <source>
        <dbReference type="Pfam" id="PF26188"/>
    </source>
</evidence>
<evidence type="ECO:0000313" key="6">
    <source>
        <dbReference type="Proteomes" id="UP001152797"/>
    </source>
</evidence>
<protein>
    <submittedName>
        <fullName evidence="5">RNA pseudouridine synthase YlyB</fullName>
    </submittedName>
</protein>
<dbReference type="Pfam" id="PF26188">
    <property type="entry name" value="RESC6"/>
    <property type="match status" value="1"/>
</dbReference>
<comment type="similarity">
    <text evidence="1">Belongs to the pseudouridine synthase RluA family.</text>
</comment>
<dbReference type="Proteomes" id="UP001152797">
    <property type="component" value="Unassembled WGS sequence"/>
</dbReference>
<evidence type="ECO:0000256" key="1">
    <source>
        <dbReference type="ARBA" id="ARBA00010876"/>
    </source>
</evidence>
<dbReference type="OrthoDB" id="428753at2759"/>
<reference evidence="4" key="1">
    <citation type="submission" date="2022-10" db="EMBL/GenBank/DDBJ databases">
        <authorList>
            <person name="Chen Y."/>
            <person name="Dougan E. K."/>
            <person name="Chan C."/>
            <person name="Rhodes N."/>
            <person name="Thang M."/>
        </authorList>
    </citation>
    <scope>NUCLEOTIDE SEQUENCE</scope>
</reference>
<keyword evidence="6" id="KW-1185">Reference proteome</keyword>
<dbReference type="PANTHER" id="PTHR21600">
    <property type="entry name" value="MITOCHONDRIAL RNA PSEUDOURIDINE SYNTHASE"/>
    <property type="match status" value="1"/>
</dbReference>
<dbReference type="GO" id="GO:0009982">
    <property type="term" value="F:pseudouridine synthase activity"/>
    <property type="evidence" value="ECO:0007669"/>
    <property type="project" value="InterPro"/>
</dbReference>
<dbReference type="InterPro" id="IPR020103">
    <property type="entry name" value="PsdUridine_synth_cat_dom_sf"/>
</dbReference>
<gene>
    <name evidence="4" type="ORF">C1SCF055_LOCUS2615</name>
</gene>
<dbReference type="InterPro" id="IPR050188">
    <property type="entry name" value="RluA_PseudoU_synthase"/>
</dbReference>
<dbReference type="GO" id="GO:0000455">
    <property type="term" value="P:enzyme-directed rRNA pseudouridine synthesis"/>
    <property type="evidence" value="ECO:0007669"/>
    <property type="project" value="TreeGrafter"/>
</dbReference>
<dbReference type="Gene3D" id="3.30.2350.10">
    <property type="entry name" value="Pseudouridine synthase"/>
    <property type="match status" value="1"/>
</dbReference>
<feature type="domain" description="Pseudouridine synthase RsuA/RluA-like" evidence="2">
    <location>
        <begin position="581"/>
        <end position="742"/>
    </location>
</feature>
<dbReference type="InterPro" id="IPR006145">
    <property type="entry name" value="PsdUridine_synth_RsuA/RluA"/>
</dbReference>
<name>A0A9P1BIU0_9DINO</name>